<organism evidence="2">
    <name type="scientific">Perkinsus marinus (strain ATCC 50983 / TXsc)</name>
    <dbReference type="NCBI Taxonomy" id="423536"/>
    <lineage>
        <taxon>Eukaryota</taxon>
        <taxon>Sar</taxon>
        <taxon>Alveolata</taxon>
        <taxon>Perkinsozoa</taxon>
        <taxon>Perkinsea</taxon>
        <taxon>Perkinsida</taxon>
        <taxon>Perkinsidae</taxon>
        <taxon>Perkinsus</taxon>
    </lineage>
</organism>
<protein>
    <submittedName>
        <fullName evidence="1">Uncharacterized protein</fullName>
    </submittedName>
</protein>
<sequence length="49" mass="5479">VIIDVLKDADSKSPKVLSKSVRHRLAHKLGDLPPAYPREVVEIDLDDDD</sequence>
<evidence type="ECO:0000313" key="1">
    <source>
        <dbReference type="EMBL" id="EER11150.1"/>
    </source>
</evidence>
<evidence type="ECO:0000313" key="2">
    <source>
        <dbReference type="Proteomes" id="UP000007800"/>
    </source>
</evidence>
<gene>
    <name evidence="1" type="ORF">Pmar_PMAR007602</name>
</gene>
<dbReference type="RefSeq" id="XP_002779355.1">
    <property type="nucleotide sequence ID" value="XM_002779309.1"/>
</dbReference>
<dbReference type="AlphaFoldDB" id="C5KWJ3"/>
<dbReference type="EMBL" id="GG677034">
    <property type="protein sequence ID" value="EER11150.1"/>
    <property type="molecule type" value="Genomic_DNA"/>
</dbReference>
<feature type="non-terminal residue" evidence="1">
    <location>
        <position position="1"/>
    </location>
</feature>
<keyword evidence="2" id="KW-1185">Reference proteome</keyword>
<dbReference type="Proteomes" id="UP000007800">
    <property type="component" value="Unassembled WGS sequence"/>
</dbReference>
<name>C5KWJ3_PERM5</name>
<accession>C5KWJ3</accession>
<proteinExistence type="predicted"/>
<dbReference type="GeneID" id="9056686"/>
<dbReference type="InParanoid" id="C5KWJ3"/>
<reference evidence="1 2" key="1">
    <citation type="submission" date="2008-07" db="EMBL/GenBank/DDBJ databases">
        <authorList>
            <person name="El-Sayed N."/>
            <person name="Caler E."/>
            <person name="Inman J."/>
            <person name="Amedeo P."/>
            <person name="Hass B."/>
            <person name="Wortman J."/>
        </authorList>
    </citation>
    <scope>NUCLEOTIDE SEQUENCE [LARGE SCALE GENOMIC DNA]</scope>
    <source>
        <strain evidence="2">ATCC 50983 / TXsc</strain>
    </source>
</reference>